<keyword evidence="1" id="KW-0238">DNA-binding</keyword>
<dbReference type="Proteomes" id="UP001501204">
    <property type="component" value="Unassembled WGS sequence"/>
</dbReference>
<gene>
    <name evidence="4" type="ORF">GCM10009767_01260</name>
</gene>
<evidence type="ECO:0000313" key="4">
    <source>
        <dbReference type="EMBL" id="GAA1746407.1"/>
    </source>
</evidence>
<dbReference type="CDD" id="cd00093">
    <property type="entry name" value="HTH_XRE"/>
    <property type="match status" value="1"/>
</dbReference>
<evidence type="ECO:0000256" key="1">
    <source>
        <dbReference type="ARBA" id="ARBA00023125"/>
    </source>
</evidence>
<dbReference type="EMBL" id="BAAAOA010000004">
    <property type="protein sequence ID" value="GAA1746407.1"/>
    <property type="molecule type" value="Genomic_DNA"/>
</dbReference>
<dbReference type="RefSeq" id="WP_344118899.1">
    <property type="nucleotide sequence ID" value="NZ_BAAAOA010000004.1"/>
</dbReference>
<dbReference type="PANTHER" id="PTHR46797">
    <property type="entry name" value="HTH-TYPE TRANSCRIPTIONAL REGULATOR"/>
    <property type="match status" value="1"/>
</dbReference>
<dbReference type="InterPro" id="IPR001387">
    <property type="entry name" value="Cro/C1-type_HTH"/>
</dbReference>
<keyword evidence="5" id="KW-1185">Reference proteome</keyword>
<feature type="domain" description="HTH cro/C1-type" evidence="3">
    <location>
        <begin position="39"/>
        <end position="93"/>
    </location>
</feature>
<accession>A0ABP4W3J1</accession>
<evidence type="ECO:0000256" key="2">
    <source>
        <dbReference type="SAM" id="MobiDB-lite"/>
    </source>
</evidence>
<evidence type="ECO:0000259" key="3">
    <source>
        <dbReference type="PROSITE" id="PS50943"/>
    </source>
</evidence>
<dbReference type="InterPro" id="IPR050807">
    <property type="entry name" value="TransReg_Diox_bact_type"/>
</dbReference>
<dbReference type="SMART" id="SM00530">
    <property type="entry name" value="HTH_XRE"/>
    <property type="match status" value="1"/>
</dbReference>
<reference evidence="5" key="1">
    <citation type="journal article" date="2019" name="Int. J. Syst. Evol. Microbiol.">
        <title>The Global Catalogue of Microorganisms (GCM) 10K type strain sequencing project: providing services to taxonomists for standard genome sequencing and annotation.</title>
        <authorList>
            <consortium name="The Broad Institute Genomics Platform"/>
            <consortium name="The Broad Institute Genome Sequencing Center for Infectious Disease"/>
            <person name="Wu L."/>
            <person name="Ma J."/>
        </authorList>
    </citation>
    <scope>NUCLEOTIDE SEQUENCE [LARGE SCALE GENOMIC DNA]</scope>
    <source>
        <strain evidence="5">JCM 14735</strain>
    </source>
</reference>
<evidence type="ECO:0000313" key="5">
    <source>
        <dbReference type="Proteomes" id="UP001501204"/>
    </source>
</evidence>
<dbReference type="PANTHER" id="PTHR46797:SF1">
    <property type="entry name" value="METHYLPHOSPHONATE SYNTHASE"/>
    <property type="match status" value="1"/>
</dbReference>
<dbReference type="Pfam" id="PF01381">
    <property type="entry name" value="HTH_3"/>
    <property type="match status" value="1"/>
</dbReference>
<organism evidence="4 5">
    <name type="scientific">Kocuria aegyptia</name>
    <dbReference type="NCBI Taxonomy" id="330943"/>
    <lineage>
        <taxon>Bacteria</taxon>
        <taxon>Bacillati</taxon>
        <taxon>Actinomycetota</taxon>
        <taxon>Actinomycetes</taxon>
        <taxon>Micrococcales</taxon>
        <taxon>Micrococcaceae</taxon>
        <taxon>Kocuria</taxon>
    </lineage>
</organism>
<dbReference type="PROSITE" id="PS50943">
    <property type="entry name" value="HTH_CROC1"/>
    <property type="match status" value="1"/>
</dbReference>
<dbReference type="Gene3D" id="1.10.260.40">
    <property type="entry name" value="lambda repressor-like DNA-binding domains"/>
    <property type="match status" value="1"/>
</dbReference>
<feature type="region of interest" description="Disordered" evidence="2">
    <location>
        <begin position="1"/>
        <end position="24"/>
    </location>
</feature>
<comment type="caution">
    <text evidence="4">The sequence shown here is derived from an EMBL/GenBank/DDBJ whole genome shotgun (WGS) entry which is preliminary data.</text>
</comment>
<protein>
    <recommendedName>
        <fullName evidence="3">HTH cro/C1-type domain-containing protein</fullName>
    </recommendedName>
</protein>
<proteinExistence type="predicted"/>
<dbReference type="InterPro" id="IPR010982">
    <property type="entry name" value="Lambda_DNA-bd_dom_sf"/>
</dbReference>
<name>A0ABP4W3J1_9MICC</name>
<dbReference type="SUPFAM" id="SSF47413">
    <property type="entry name" value="lambda repressor-like DNA-binding domains"/>
    <property type="match status" value="1"/>
</dbReference>
<sequence length="126" mass="13143">MSSVIRPSPAYLPAPAPRERAAPRAPVDPLWRSVLGMFLRRHRLAQGLTLAQVARTSGVSTQYLSEIERGVKDPSSEIIAAVVGALGLNLLDLTEGTTGVLLDDAPAARTAPRGPVCLAGPVALAV</sequence>